<dbReference type="PANTHER" id="PTHR21325">
    <property type="entry name" value="PHOSPHOLIPASE B, PLB1"/>
    <property type="match status" value="1"/>
</dbReference>
<dbReference type="EMBL" id="DS268408">
    <property type="protein sequence ID" value="EFO86009.1"/>
    <property type="molecule type" value="Genomic_DNA"/>
</dbReference>
<dbReference type="OrthoDB" id="10265800at2759"/>
<organism evidence="3">
    <name type="scientific">Caenorhabditis remanei</name>
    <name type="common">Caenorhabditis vulgaris</name>
    <dbReference type="NCBI Taxonomy" id="31234"/>
    <lineage>
        <taxon>Eukaryota</taxon>
        <taxon>Metazoa</taxon>
        <taxon>Ecdysozoa</taxon>
        <taxon>Nematoda</taxon>
        <taxon>Chromadorea</taxon>
        <taxon>Rhabditida</taxon>
        <taxon>Rhabditina</taxon>
        <taxon>Rhabditomorpha</taxon>
        <taxon>Rhabditoidea</taxon>
        <taxon>Rhabditidae</taxon>
        <taxon>Peloderinae</taxon>
        <taxon>Caenorhabditis</taxon>
    </lineage>
</organism>
<evidence type="ECO:0000313" key="3">
    <source>
        <dbReference type="Proteomes" id="UP000008281"/>
    </source>
</evidence>
<evidence type="ECO:0000256" key="1">
    <source>
        <dbReference type="SAM" id="SignalP"/>
    </source>
</evidence>
<name>E3LF94_CAERE</name>
<feature type="chain" id="PRO_5003172696" description="Lipase_GDSL domain-containing protein" evidence="1">
    <location>
        <begin position="25"/>
        <end position="390"/>
    </location>
</feature>
<dbReference type="OMA" id="FCDAEHG"/>
<dbReference type="InterPro" id="IPR038885">
    <property type="entry name" value="PLB1"/>
</dbReference>
<dbReference type="InterPro" id="IPR036514">
    <property type="entry name" value="SGNH_hydro_sf"/>
</dbReference>
<gene>
    <name evidence="2" type="ORF">CRE_02139</name>
</gene>
<dbReference type="STRING" id="31234.E3LF94"/>
<keyword evidence="3" id="KW-1185">Reference proteome</keyword>
<evidence type="ECO:0008006" key="4">
    <source>
        <dbReference type="Google" id="ProtNLM"/>
    </source>
</evidence>
<dbReference type="PANTHER" id="PTHR21325:SF50">
    <property type="entry name" value="LIPASE_GDSL DOMAIN-CONTAINING PROTEIN"/>
    <property type="match status" value="1"/>
</dbReference>
<evidence type="ECO:0000313" key="2">
    <source>
        <dbReference type="EMBL" id="EFO86009.1"/>
    </source>
</evidence>
<dbReference type="Gene3D" id="3.40.50.1110">
    <property type="entry name" value="SGNH hydrolase"/>
    <property type="match status" value="1"/>
</dbReference>
<dbReference type="KEGG" id="crq:GCK72_005346"/>
<dbReference type="InParanoid" id="E3LF94"/>
<dbReference type="GeneID" id="9821643"/>
<dbReference type="FunFam" id="3.40.50.1110:FF:000017">
    <property type="entry name" value="Protein CBG05119"/>
    <property type="match status" value="1"/>
</dbReference>
<dbReference type="HOGENOM" id="CLU_038975_0_0_1"/>
<dbReference type="AlphaFoldDB" id="E3LF94"/>
<proteinExistence type="predicted"/>
<dbReference type="RefSeq" id="XP_003117143.2">
    <property type="nucleotide sequence ID" value="XM_003117095.2"/>
</dbReference>
<dbReference type="SUPFAM" id="SSF52266">
    <property type="entry name" value="SGNH hydrolase"/>
    <property type="match status" value="1"/>
</dbReference>
<dbReference type="FunCoup" id="E3LF94">
    <property type="interactions" value="10"/>
</dbReference>
<keyword evidence="1" id="KW-0732">Signal</keyword>
<dbReference type="InterPro" id="IPR001087">
    <property type="entry name" value="GDSL"/>
</dbReference>
<sequence length="390" mass="42554">MTKIPQSFTLYVVSTVLLCSVAYGLKDLGAPNWSCDASVMAKSKKVPTSAHSVRFADIKVIGALGDSLTAANGAGAPPGDPLAVILQYRGLAFQIGGDKSLDEHITVANVLRKFNPNLVGASKGIGSENVWEVAHLNMGVPGAESKDIIGQARALVNTMHSHSEINVKEDWKLVNIFIGANDICVYCEDPYFNSTAPHGKTTFENNIIAAVKILHDNLPRTIVSLTGMFNMRMLRKIDKKKYFCEGLHTFECDCESNQKFTDDDIQGVCFGYMDGEKDIQTTGLFDDKDDFTFVVQPFFNGILDPPYASPGVVDMTFFAPDCFHFSAYGHGNIGMHLWNTIVQPVGFKQTSVNLSDPTVGLHCPSTSCPFFPTTKNSKNCAAHFTLSELD</sequence>
<dbReference type="GO" id="GO:0006644">
    <property type="term" value="P:phospholipid metabolic process"/>
    <property type="evidence" value="ECO:0007669"/>
    <property type="project" value="TreeGrafter"/>
</dbReference>
<reference evidence="2" key="1">
    <citation type="submission" date="2007-07" db="EMBL/GenBank/DDBJ databases">
        <title>PCAP assembly of the Caenorhabditis remanei genome.</title>
        <authorList>
            <consortium name="The Caenorhabditis remanei Sequencing Consortium"/>
            <person name="Wilson R.K."/>
        </authorList>
    </citation>
    <scope>NUCLEOTIDE SEQUENCE [LARGE SCALE GENOMIC DNA]</scope>
    <source>
        <strain evidence="2">PB4641</strain>
    </source>
</reference>
<dbReference type="Pfam" id="PF00657">
    <property type="entry name" value="Lipase_GDSL"/>
    <property type="match status" value="1"/>
</dbReference>
<accession>E3LF94</accession>
<protein>
    <recommendedName>
        <fullName evidence="4">Lipase_GDSL domain-containing protein</fullName>
    </recommendedName>
</protein>
<dbReference type="Proteomes" id="UP000008281">
    <property type="component" value="Unassembled WGS sequence"/>
</dbReference>
<dbReference type="CTD" id="9821643"/>
<dbReference type="eggNOG" id="KOG3670">
    <property type="taxonomic scope" value="Eukaryota"/>
</dbReference>
<dbReference type="InterPro" id="IPR035547">
    <property type="entry name" value="Phospholipase_B"/>
</dbReference>
<dbReference type="CDD" id="cd01824">
    <property type="entry name" value="Phospholipase_B_like"/>
    <property type="match status" value="1"/>
</dbReference>
<dbReference type="GO" id="GO:0004620">
    <property type="term" value="F:phospholipase activity"/>
    <property type="evidence" value="ECO:0007669"/>
    <property type="project" value="InterPro"/>
</dbReference>
<feature type="signal peptide" evidence="1">
    <location>
        <begin position="1"/>
        <end position="24"/>
    </location>
</feature>